<sequence length="361" mass="39266">MRALAILSGRSHPLLAESIADRLGVSVGEVRLMKFANRETSVEIKQDVRGKDVFIIQSGGVGNVNDHLIDMLIIIHACKIASARRIVAVIPFFPYSRQADIPYSTASPVVSAITAPMCGSMVGGRAIPPGEMAPTSRRVREQWQARPGTLVANMLTAAGVDHIITMDLHDAQFQGFFDIPVDNLLAQPLMLRYIRQCIPDYENAVIVSPDSGGAKRAIVIAERLGLDFGLVHKERRAPGSPVNDTTFVGDVNGRPAIIIDDIVDTGTTLLQAATVLRRQGATRVVALVTHAVLAGDTAALIGSSTHLDELIVSTSVPLPKEKIEASRNKIRQFDVAYIFAEAIRRIHNGESVSYLFEEHWR</sequence>
<dbReference type="SMART" id="SM01400">
    <property type="entry name" value="Pribosyltran_N"/>
    <property type="match status" value="1"/>
</dbReference>
<evidence type="ECO:0000256" key="8">
    <source>
        <dbReference type="ARBA" id="ARBA00022777"/>
    </source>
</evidence>
<proteinExistence type="inferred from homology"/>
<keyword evidence="10" id="KW-0460">Magnesium</keyword>
<dbReference type="InterPro" id="IPR029057">
    <property type="entry name" value="PRTase-like"/>
</dbReference>
<evidence type="ECO:0000256" key="5">
    <source>
        <dbReference type="ARBA" id="ARBA00022723"/>
    </source>
</evidence>
<dbReference type="GO" id="GO:0004749">
    <property type="term" value="F:ribose phosphate diphosphokinase activity"/>
    <property type="evidence" value="ECO:0007669"/>
    <property type="project" value="UniProtKB-EC"/>
</dbReference>
<dbReference type="Pfam" id="PF13793">
    <property type="entry name" value="Pribosyltran_N"/>
    <property type="match status" value="1"/>
</dbReference>
<dbReference type="FunFam" id="3.40.50.2020:FF:000005">
    <property type="entry name" value="Ribose-phosphate pyrophosphokinase 1"/>
    <property type="match status" value="1"/>
</dbReference>
<evidence type="ECO:0000256" key="2">
    <source>
        <dbReference type="ARBA" id="ARBA00006478"/>
    </source>
</evidence>
<dbReference type="GO" id="GO:0006164">
    <property type="term" value="P:purine nucleotide biosynthetic process"/>
    <property type="evidence" value="ECO:0007669"/>
    <property type="project" value="TreeGrafter"/>
</dbReference>
<dbReference type="OMA" id="IHNCESI"/>
<evidence type="ECO:0000256" key="9">
    <source>
        <dbReference type="ARBA" id="ARBA00022840"/>
    </source>
</evidence>
<dbReference type="GO" id="GO:0016301">
    <property type="term" value="F:kinase activity"/>
    <property type="evidence" value="ECO:0007669"/>
    <property type="project" value="UniProtKB-KW"/>
</dbReference>
<dbReference type="PANTHER" id="PTHR10210:SF36">
    <property type="entry name" value="RIBOSE-PHOSPHATE PYROPHOSPHOKINASE 5"/>
    <property type="match status" value="1"/>
</dbReference>
<dbReference type="PANTHER" id="PTHR10210">
    <property type="entry name" value="RIBOSE-PHOSPHATE DIPHOSPHOKINASE FAMILY MEMBER"/>
    <property type="match status" value="1"/>
</dbReference>
<dbReference type="eggNOG" id="KOG1448">
    <property type="taxonomic scope" value="Eukaryota"/>
</dbReference>
<dbReference type="GO" id="GO:0000287">
    <property type="term" value="F:magnesium ion binding"/>
    <property type="evidence" value="ECO:0007669"/>
    <property type="project" value="InterPro"/>
</dbReference>
<evidence type="ECO:0000256" key="3">
    <source>
        <dbReference type="ARBA" id="ARBA00013247"/>
    </source>
</evidence>
<keyword evidence="4" id="KW-0808">Transferase</keyword>
<dbReference type="InterPro" id="IPR029099">
    <property type="entry name" value="Pribosyltran_N"/>
</dbReference>
<comment type="subcellular location">
    <subcellularLocation>
        <location evidence="1">Cytoplasm</location>
    </subcellularLocation>
</comment>
<feature type="domain" description="Ribose-phosphate pyrophosphokinase N-terminal" evidence="11">
    <location>
        <begin position="5"/>
        <end position="116"/>
    </location>
</feature>
<evidence type="ECO:0000256" key="10">
    <source>
        <dbReference type="ARBA" id="ARBA00022842"/>
    </source>
</evidence>
<keyword evidence="6" id="KW-0545">Nucleotide biosynthesis</keyword>
<dbReference type="RefSeq" id="XP_009493831.1">
    <property type="nucleotide sequence ID" value="XM_009495556.1"/>
</dbReference>
<dbReference type="GO" id="GO:0005737">
    <property type="term" value="C:cytoplasm"/>
    <property type="evidence" value="ECO:0007669"/>
    <property type="project" value="UniProtKB-SubCell"/>
</dbReference>
<keyword evidence="9" id="KW-0067">ATP-binding</keyword>
<evidence type="ECO:0000313" key="12">
    <source>
        <dbReference type="EMBL" id="KCV72253.1"/>
    </source>
</evidence>
<dbReference type="Pfam" id="PF14572">
    <property type="entry name" value="Pribosyl_synth"/>
    <property type="match status" value="1"/>
</dbReference>
<keyword evidence="7" id="KW-0547">Nucleotide-binding</keyword>
<dbReference type="PROSITE" id="PS00114">
    <property type="entry name" value="PRPP_SYNTHASE"/>
    <property type="match status" value="1"/>
</dbReference>
<evidence type="ECO:0000259" key="11">
    <source>
        <dbReference type="Pfam" id="PF13793"/>
    </source>
</evidence>
<organism evidence="12">
    <name type="scientific">Fonticula alba</name>
    <name type="common">Slime mold</name>
    <dbReference type="NCBI Taxonomy" id="691883"/>
    <lineage>
        <taxon>Eukaryota</taxon>
        <taxon>Rotosphaerida</taxon>
        <taxon>Fonticulaceae</taxon>
        <taxon>Fonticula</taxon>
    </lineage>
</organism>
<reference evidence="12" key="1">
    <citation type="submission" date="2013-04" db="EMBL/GenBank/DDBJ databases">
        <title>The Genome Sequence of Fonticula alba ATCC 38817.</title>
        <authorList>
            <consortium name="The Broad Institute Genomics Platform"/>
            <person name="Russ C."/>
            <person name="Cuomo C."/>
            <person name="Burger G."/>
            <person name="Gray M.W."/>
            <person name="Holland P.W.H."/>
            <person name="King N."/>
            <person name="Lang F.B.F."/>
            <person name="Roger A.J."/>
            <person name="Ruiz-Trillo I."/>
            <person name="Brown M."/>
            <person name="Walker B."/>
            <person name="Young S."/>
            <person name="Zeng Q."/>
            <person name="Gargeya S."/>
            <person name="Fitzgerald M."/>
            <person name="Haas B."/>
            <person name="Abouelleil A."/>
            <person name="Allen A.W."/>
            <person name="Alvarado L."/>
            <person name="Arachchi H.M."/>
            <person name="Berlin A.M."/>
            <person name="Chapman S.B."/>
            <person name="Gainer-Dewar J."/>
            <person name="Goldberg J."/>
            <person name="Griggs A."/>
            <person name="Gujja S."/>
            <person name="Hansen M."/>
            <person name="Howarth C."/>
            <person name="Imamovic A."/>
            <person name="Ireland A."/>
            <person name="Larimer J."/>
            <person name="McCowan C."/>
            <person name="Murphy C."/>
            <person name="Pearson M."/>
            <person name="Poon T.W."/>
            <person name="Priest M."/>
            <person name="Roberts A."/>
            <person name="Saif S."/>
            <person name="Shea T."/>
            <person name="Sisk P."/>
            <person name="Sykes S."/>
            <person name="Wortman J."/>
            <person name="Nusbaum C."/>
            <person name="Birren B."/>
        </authorList>
    </citation>
    <scope>NUCLEOTIDE SEQUENCE [LARGE SCALE GENOMIC DNA]</scope>
    <source>
        <strain evidence="12">ATCC 38817</strain>
    </source>
</reference>
<dbReference type="GeneID" id="20526377"/>
<dbReference type="EC" id="2.7.6.1" evidence="3"/>
<keyword evidence="13" id="KW-1185">Reference proteome</keyword>
<comment type="similarity">
    <text evidence="2">Belongs to the ribose-phosphate pyrophosphokinase family.</text>
</comment>
<keyword evidence="5" id="KW-0479">Metal-binding</keyword>
<accession>A0A058ZEA4</accession>
<dbReference type="InterPro" id="IPR000836">
    <property type="entry name" value="PRTase_dom"/>
</dbReference>
<dbReference type="CDD" id="cd06223">
    <property type="entry name" value="PRTases_typeI"/>
    <property type="match status" value="1"/>
</dbReference>
<dbReference type="GO" id="GO:0006015">
    <property type="term" value="P:5-phosphoribose 1-diphosphate biosynthetic process"/>
    <property type="evidence" value="ECO:0007669"/>
    <property type="project" value="TreeGrafter"/>
</dbReference>
<dbReference type="AlphaFoldDB" id="A0A058ZEA4"/>
<keyword evidence="8" id="KW-0418">Kinase</keyword>
<dbReference type="GO" id="GO:0002189">
    <property type="term" value="C:ribose phosphate diphosphokinase complex"/>
    <property type="evidence" value="ECO:0007669"/>
    <property type="project" value="TreeGrafter"/>
</dbReference>
<evidence type="ECO:0000256" key="7">
    <source>
        <dbReference type="ARBA" id="ARBA00022741"/>
    </source>
</evidence>
<dbReference type="SUPFAM" id="SSF53271">
    <property type="entry name" value="PRTase-like"/>
    <property type="match status" value="2"/>
</dbReference>
<dbReference type="STRING" id="691883.A0A058ZEA4"/>
<name>A0A058ZEA4_FONAL</name>
<evidence type="ECO:0000256" key="1">
    <source>
        <dbReference type="ARBA" id="ARBA00004496"/>
    </source>
</evidence>
<dbReference type="GO" id="GO:0009156">
    <property type="term" value="P:ribonucleoside monophosphate biosynthetic process"/>
    <property type="evidence" value="ECO:0007669"/>
    <property type="project" value="InterPro"/>
</dbReference>
<dbReference type="GO" id="GO:0005524">
    <property type="term" value="F:ATP binding"/>
    <property type="evidence" value="ECO:0007669"/>
    <property type="project" value="UniProtKB-KW"/>
</dbReference>
<evidence type="ECO:0000256" key="6">
    <source>
        <dbReference type="ARBA" id="ARBA00022727"/>
    </source>
</evidence>
<dbReference type="InterPro" id="IPR005946">
    <property type="entry name" value="Rib-P_diPkinase"/>
</dbReference>
<dbReference type="Proteomes" id="UP000030693">
    <property type="component" value="Unassembled WGS sequence"/>
</dbReference>
<dbReference type="EMBL" id="KB932202">
    <property type="protein sequence ID" value="KCV72253.1"/>
    <property type="molecule type" value="Genomic_DNA"/>
</dbReference>
<evidence type="ECO:0000313" key="13">
    <source>
        <dbReference type="Proteomes" id="UP000030693"/>
    </source>
</evidence>
<dbReference type="OrthoDB" id="413572at2759"/>
<dbReference type="NCBIfam" id="TIGR01251">
    <property type="entry name" value="ribP_PPkin"/>
    <property type="match status" value="1"/>
</dbReference>
<gene>
    <name evidence="12" type="ORF">H696_01652</name>
</gene>
<dbReference type="Gene3D" id="3.40.50.2020">
    <property type="match status" value="3"/>
</dbReference>
<dbReference type="InterPro" id="IPR000842">
    <property type="entry name" value="PRib_PP_synth_CS"/>
</dbReference>
<protein>
    <recommendedName>
        <fullName evidence="3">ribose-phosphate diphosphokinase</fullName>
        <ecNumber evidence="3">2.7.6.1</ecNumber>
    </recommendedName>
</protein>
<dbReference type="FunFam" id="3.40.50.2020:FF:000014">
    <property type="entry name" value="Ribose-phosphate pyrophosphokinase 1"/>
    <property type="match status" value="1"/>
</dbReference>
<evidence type="ECO:0000256" key="4">
    <source>
        <dbReference type="ARBA" id="ARBA00022679"/>
    </source>
</evidence>